<keyword evidence="11" id="KW-0508">mRNA splicing</keyword>
<feature type="compositionally biased region" description="Low complexity" evidence="13">
    <location>
        <begin position="425"/>
        <end position="436"/>
    </location>
</feature>
<evidence type="ECO:0000256" key="10">
    <source>
        <dbReference type="ARBA" id="ARBA00023161"/>
    </source>
</evidence>
<dbReference type="GO" id="GO:0005737">
    <property type="term" value="C:cytoplasm"/>
    <property type="evidence" value="ECO:0007669"/>
    <property type="project" value="UniProtKB-SubCell"/>
</dbReference>
<feature type="compositionally biased region" description="Basic and acidic residues" evidence="13">
    <location>
        <begin position="130"/>
        <end position="147"/>
    </location>
</feature>
<dbReference type="Proteomes" id="UP000053201">
    <property type="component" value="Unassembled WGS sequence"/>
</dbReference>
<keyword evidence="16" id="KW-1185">Reference proteome</keyword>
<dbReference type="AlphaFoldDB" id="A0A0L0HV35"/>
<evidence type="ECO:0000256" key="6">
    <source>
        <dbReference type="ARBA" id="ARBA00022664"/>
    </source>
</evidence>
<dbReference type="InParanoid" id="A0A0L0HV35"/>
<evidence type="ECO:0000256" key="13">
    <source>
        <dbReference type="SAM" id="MobiDB-lite"/>
    </source>
</evidence>
<feature type="region of interest" description="Disordered" evidence="13">
    <location>
        <begin position="627"/>
        <end position="666"/>
    </location>
</feature>
<evidence type="ECO:0000256" key="2">
    <source>
        <dbReference type="ARBA" id="ARBA00004496"/>
    </source>
</evidence>
<protein>
    <recommendedName>
        <fullName evidence="14">Btz domain-containing protein</fullName>
    </recommendedName>
</protein>
<feature type="compositionally biased region" description="Acidic residues" evidence="13">
    <location>
        <begin position="117"/>
        <end position="129"/>
    </location>
</feature>
<dbReference type="GO" id="GO:0006397">
    <property type="term" value="P:mRNA processing"/>
    <property type="evidence" value="ECO:0007669"/>
    <property type="project" value="UniProtKB-KW"/>
</dbReference>
<feature type="region of interest" description="Disordered" evidence="13">
    <location>
        <begin position="1"/>
        <end position="263"/>
    </location>
</feature>
<name>A0A0L0HV35_SPIPD</name>
<evidence type="ECO:0000256" key="4">
    <source>
        <dbReference type="ARBA" id="ARBA00022448"/>
    </source>
</evidence>
<keyword evidence="9" id="KW-0694">RNA-binding</keyword>
<feature type="compositionally biased region" description="Acidic residues" evidence="13">
    <location>
        <begin position="15"/>
        <end position="60"/>
    </location>
</feature>
<keyword evidence="12" id="KW-0539">Nucleus</keyword>
<comment type="subcellular location">
    <subcellularLocation>
        <location evidence="2">Cytoplasm</location>
    </subcellularLocation>
    <subcellularLocation>
        <location evidence="1">Nucleus</location>
    </subcellularLocation>
</comment>
<evidence type="ECO:0000256" key="1">
    <source>
        <dbReference type="ARBA" id="ARBA00004123"/>
    </source>
</evidence>
<dbReference type="GO" id="GO:0051028">
    <property type="term" value="P:mRNA transport"/>
    <property type="evidence" value="ECO:0007669"/>
    <property type="project" value="UniProtKB-KW"/>
</dbReference>
<dbReference type="PANTHER" id="PTHR46837">
    <property type="entry name" value="PROTEIN MLN51 HOMOLOG"/>
    <property type="match status" value="1"/>
</dbReference>
<evidence type="ECO:0000313" key="15">
    <source>
        <dbReference type="EMBL" id="KND04952.1"/>
    </source>
</evidence>
<feature type="domain" description="Btz" evidence="14">
    <location>
        <begin position="140"/>
        <end position="297"/>
    </location>
</feature>
<organism evidence="15 16">
    <name type="scientific">Spizellomyces punctatus (strain DAOM BR117)</name>
    <dbReference type="NCBI Taxonomy" id="645134"/>
    <lineage>
        <taxon>Eukaryota</taxon>
        <taxon>Fungi</taxon>
        <taxon>Fungi incertae sedis</taxon>
        <taxon>Chytridiomycota</taxon>
        <taxon>Chytridiomycota incertae sedis</taxon>
        <taxon>Chytridiomycetes</taxon>
        <taxon>Spizellomycetales</taxon>
        <taxon>Spizellomycetaceae</taxon>
        <taxon>Spizellomyces</taxon>
    </lineage>
</organism>
<dbReference type="RefSeq" id="XP_016612991.1">
    <property type="nucleotide sequence ID" value="XM_016748968.1"/>
</dbReference>
<keyword evidence="10" id="KW-0866">Nonsense-mediated mRNA decay</keyword>
<dbReference type="eggNOG" id="ENOG502SBPK">
    <property type="taxonomic scope" value="Eukaryota"/>
</dbReference>
<dbReference type="GO" id="GO:0035145">
    <property type="term" value="C:exon-exon junction complex"/>
    <property type="evidence" value="ECO:0007669"/>
    <property type="project" value="InterPro"/>
</dbReference>
<dbReference type="PANTHER" id="PTHR46837:SF5">
    <property type="entry name" value="PROTEIN MLN51 HOMOLOG"/>
    <property type="match status" value="1"/>
</dbReference>
<comment type="similarity">
    <text evidence="3">Belongs to the CASC3 family.</text>
</comment>
<keyword evidence="4" id="KW-0813">Transport</keyword>
<proteinExistence type="inferred from homology"/>
<dbReference type="EMBL" id="KQ257450">
    <property type="protein sequence ID" value="KND04952.1"/>
    <property type="molecule type" value="Genomic_DNA"/>
</dbReference>
<dbReference type="GO" id="GO:0000184">
    <property type="term" value="P:nuclear-transcribed mRNA catabolic process, nonsense-mediated decay"/>
    <property type="evidence" value="ECO:0007669"/>
    <property type="project" value="UniProtKB-KW"/>
</dbReference>
<keyword evidence="8" id="KW-0810">Translation regulation</keyword>
<evidence type="ECO:0000256" key="11">
    <source>
        <dbReference type="ARBA" id="ARBA00023187"/>
    </source>
</evidence>
<keyword evidence="7" id="KW-0509">mRNA transport</keyword>
<evidence type="ECO:0000256" key="8">
    <source>
        <dbReference type="ARBA" id="ARBA00022845"/>
    </source>
</evidence>
<evidence type="ECO:0000256" key="9">
    <source>
        <dbReference type="ARBA" id="ARBA00022884"/>
    </source>
</evidence>
<feature type="compositionally biased region" description="Basic residues" evidence="13">
    <location>
        <begin position="1"/>
        <end position="10"/>
    </location>
</feature>
<feature type="compositionally biased region" description="Basic and acidic residues" evidence="13">
    <location>
        <begin position="74"/>
        <end position="93"/>
    </location>
</feature>
<dbReference type="VEuPathDB" id="FungiDB:SPPG_00640"/>
<gene>
    <name evidence="15" type="ORF">SPPG_00640</name>
</gene>
<evidence type="ECO:0000259" key="14">
    <source>
        <dbReference type="Pfam" id="PF09405"/>
    </source>
</evidence>
<evidence type="ECO:0000256" key="5">
    <source>
        <dbReference type="ARBA" id="ARBA00022490"/>
    </source>
</evidence>
<reference evidence="15 16" key="1">
    <citation type="submission" date="2009-08" db="EMBL/GenBank/DDBJ databases">
        <title>The Genome Sequence of Spizellomyces punctatus strain DAOM BR117.</title>
        <authorList>
            <consortium name="The Broad Institute Genome Sequencing Platform"/>
            <person name="Russ C."/>
            <person name="Cuomo C."/>
            <person name="Shea T."/>
            <person name="Young S.K."/>
            <person name="Zeng Q."/>
            <person name="Koehrsen M."/>
            <person name="Haas B."/>
            <person name="Borodovsky M."/>
            <person name="Guigo R."/>
            <person name="Alvarado L."/>
            <person name="Berlin A."/>
            <person name="Bochicchio J."/>
            <person name="Borenstein D."/>
            <person name="Chapman S."/>
            <person name="Chen Z."/>
            <person name="Engels R."/>
            <person name="Freedman E."/>
            <person name="Gellesch M."/>
            <person name="Goldberg J."/>
            <person name="Griggs A."/>
            <person name="Gujja S."/>
            <person name="Heiman D."/>
            <person name="Hepburn T."/>
            <person name="Howarth C."/>
            <person name="Jen D."/>
            <person name="Larson L."/>
            <person name="Lewis B."/>
            <person name="Mehta T."/>
            <person name="Park D."/>
            <person name="Pearson M."/>
            <person name="Roberts A."/>
            <person name="Saif S."/>
            <person name="Shenoy N."/>
            <person name="Sisk P."/>
            <person name="Stolte C."/>
            <person name="Sykes S."/>
            <person name="Thomson T."/>
            <person name="Walk T."/>
            <person name="White J."/>
            <person name="Yandava C."/>
            <person name="Burger G."/>
            <person name="Gray M.W."/>
            <person name="Holland P.W.H."/>
            <person name="King N."/>
            <person name="Lang F.B.F."/>
            <person name="Roger A.J."/>
            <person name="Ruiz-Trillo I."/>
            <person name="Lander E."/>
            <person name="Nusbaum C."/>
        </authorList>
    </citation>
    <scope>NUCLEOTIDE SEQUENCE [LARGE SCALE GENOMIC DNA]</scope>
    <source>
        <strain evidence="15 16">DAOM BR117</strain>
    </source>
</reference>
<feature type="compositionally biased region" description="Basic and acidic residues" evidence="13">
    <location>
        <begin position="401"/>
        <end position="418"/>
    </location>
</feature>
<evidence type="ECO:0000256" key="7">
    <source>
        <dbReference type="ARBA" id="ARBA00022816"/>
    </source>
</evidence>
<evidence type="ECO:0000256" key="3">
    <source>
        <dbReference type="ARBA" id="ARBA00009548"/>
    </source>
</evidence>
<feature type="region of interest" description="Disordered" evidence="13">
    <location>
        <begin position="279"/>
        <end position="467"/>
    </location>
</feature>
<dbReference type="GO" id="GO:0008380">
    <property type="term" value="P:RNA splicing"/>
    <property type="evidence" value="ECO:0007669"/>
    <property type="project" value="UniProtKB-KW"/>
</dbReference>
<dbReference type="GO" id="GO:0006417">
    <property type="term" value="P:regulation of translation"/>
    <property type="evidence" value="ECO:0007669"/>
    <property type="project" value="UniProtKB-KW"/>
</dbReference>
<dbReference type="GeneID" id="27684355"/>
<keyword evidence="6" id="KW-0507">mRNA processing</keyword>
<feature type="compositionally biased region" description="Basic and acidic residues" evidence="13">
    <location>
        <begin position="316"/>
        <end position="333"/>
    </location>
</feature>
<accession>A0A0L0HV35</accession>
<dbReference type="InterPro" id="IPR018545">
    <property type="entry name" value="Btz_dom"/>
</dbReference>
<dbReference type="GO" id="GO:0003729">
    <property type="term" value="F:mRNA binding"/>
    <property type="evidence" value="ECO:0007669"/>
    <property type="project" value="InterPro"/>
</dbReference>
<dbReference type="Pfam" id="PF09405">
    <property type="entry name" value="Btz"/>
    <property type="match status" value="1"/>
</dbReference>
<feature type="compositionally biased region" description="Basic residues" evidence="13">
    <location>
        <begin position="192"/>
        <end position="206"/>
    </location>
</feature>
<evidence type="ECO:0000256" key="12">
    <source>
        <dbReference type="ARBA" id="ARBA00023242"/>
    </source>
</evidence>
<evidence type="ECO:0000313" key="16">
    <source>
        <dbReference type="Proteomes" id="UP000053201"/>
    </source>
</evidence>
<feature type="compositionally biased region" description="Basic and acidic residues" evidence="13">
    <location>
        <begin position="637"/>
        <end position="657"/>
    </location>
</feature>
<keyword evidence="5" id="KW-0963">Cytoplasm</keyword>
<feature type="compositionally biased region" description="Basic and acidic residues" evidence="13">
    <location>
        <begin position="156"/>
        <end position="174"/>
    </location>
</feature>
<dbReference type="OrthoDB" id="2148960at2759"/>
<sequence length="666" mass="72219">MSRLLSRRRNHADDLSEEGSDGPDLSGSDEDYSGNESDDVSEAVTESEEEEEEEGEEEGTEGNGVPPGTLSDGDASKEGELKSRRTLDSERQFGVEGDEQGGSRKAGMAGAGNSTLGDEDEEIEYEDDRSDQKVGTKDGREKGKEAAARQSLGTSFEKKQKDMDEYRRKLREDPSFTPSIGKFWLHDDRFAGRGRGRGGFRGRGRPFGRSPGYRLPAPSEQNSKPRAPVESDVEVPDLSRGISNSYREMTPPRKVYDPSVADPTEKKWVHDKFEELANNDPGKLRHRKSWTPRDSETMRSTFRVGEHAVTITKRKSTPDFKASKELAEERNQEGGKLNGISAALSPASQKAKHPTQRYYTVGSGVGGRPAVDETGDQAPRQSKRYLGASRTQSRPDQPANDVEKVEKHTGNDLKKAVDAPEFQPAVATSVSSHTTSDPSWSEGRHKQSTKNRYNKTYPKSASPYDQPAEAVDNVPYATLSAASVGQPDPTTITIHPMMTSSGQIVLMTENGLMVPADGYASNYMYPQAYQNYSYVPQAQNPATPEGPGSSAASATPAFAYYGPGGQLYYAPSMFPSAINASVPPAMMGAISAPVPFYSNGMYIPQAMSMPMSVGPVISGQAIPVDVKSSPSVPVRIRRPDDAESEGKRVGNEAEKTTGAKTAETTA</sequence>
<dbReference type="InterPro" id="IPR044796">
    <property type="entry name" value="MLN51_plant"/>
</dbReference>
<dbReference type="OMA" id="WERSDNE"/>